<dbReference type="RefSeq" id="WP_318649425.1">
    <property type="nucleotide sequence ID" value="NZ_CP137852.1"/>
</dbReference>
<name>A0ABZ0PIB2_9PROT</name>
<gene>
    <name evidence="2" type="ORF">R9Z33_00950</name>
</gene>
<evidence type="ECO:0000259" key="1">
    <source>
        <dbReference type="Pfam" id="PF13649"/>
    </source>
</evidence>
<dbReference type="GO" id="GO:0032259">
    <property type="term" value="P:methylation"/>
    <property type="evidence" value="ECO:0007669"/>
    <property type="project" value="UniProtKB-KW"/>
</dbReference>
<dbReference type="InterPro" id="IPR041698">
    <property type="entry name" value="Methyltransf_25"/>
</dbReference>
<accession>A0ABZ0PIB2</accession>
<dbReference type="EC" id="2.1.-.-" evidence="2"/>
<feature type="domain" description="Methyltransferase" evidence="1">
    <location>
        <begin position="56"/>
        <end position="150"/>
    </location>
</feature>
<keyword evidence="2" id="KW-0489">Methyltransferase</keyword>
<evidence type="ECO:0000313" key="3">
    <source>
        <dbReference type="Proteomes" id="UP001305521"/>
    </source>
</evidence>
<dbReference type="CDD" id="cd02440">
    <property type="entry name" value="AdoMet_MTases"/>
    <property type="match status" value="1"/>
</dbReference>
<sequence>MREDWRSLNRANWDERVPLHLGTAMYDRAHLRNGAGRLDAIAEAGLGDVTGLRVAHLQCHMGDDTLCLAQRGAAAVAGLDFSAPAIASAREFAGELGLTNASFVQADVYDAPAALGGGHDLVFSSWGTICWLPDIEGWARVIAELLRPGGAFFFAEAHPLALVFDDAAPADAQGRPGWDVPYFGAGPLEIQELRDYANPEAELRNSHTIQWLHSLSAILEALHGAGLRLEWLREHPGCPWRMFRSLVRGPDGLWTWPGPAWLPLGMSLRAVKS</sequence>
<protein>
    <submittedName>
        <fullName evidence="2">Class I SAM-dependent methyltransferase</fullName>
        <ecNumber evidence="2">2.1.-.-</ecNumber>
    </submittedName>
</protein>
<dbReference type="GO" id="GO:0008168">
    <property type="term" value="F:methyltransferase activity"/>
    <property type="evidence" value="ECO:0007669"/>
    <property type="project" value="UniProtKB-KW"/>
</dbReference>
<keyword evidence="3" id="KW-1185">Reference proteome</keyword>
<keyword evidence="2" id="KW-0808">Transferase</keyword>
<proteinExistence type="predicted"/>
<dbReference type="Gene3D" id="3.40.50.150">
    <property type="entry name" value="Vaccinia Virus protein VP39"/>
    <property type="match status" value="1"/>
</dbReference>
<dbReference type="InterPro" id="IPR029063">
    <property type="entry name" value="SAM-dependent_MTases_sf"/>
</dbReference>
<dbReference type="EMBL" id="CP137852">
    <property type="protein sequence ID" value="WPB85455.1"/>
    <property type="molecule type" value="Genomic_DNA"/>
</dbReference>
<evidence type="ECO:0000313" key="2">
    <source>
        <dbReference type="EMBL" id="WPB85455.1"/>
    </source>
</evidence>
<dbReference type="SUPFAM" id="SSF53335">
    <property type="entry name" value="S-adenosyl-L-methionine-dependent methyltransferases"/>
    <property type="match status" value="1"/>
</dbReference>
<dbReference type="Pfam" id="PF13649">
    <property type="entry name" value="Methyltransf_25"/>
    <property type="match status" value="1"/>
</dbReference>
<reference evidence="2 3" key="1">
    <citation type="submission" date="2023-11" db="EMBL/GenBank/DDBJ databases">
        <title>Arctic aerobic anoxygenic photoheterotroph Sediminicoccus rosea KRV36 adapts its photosynthesis to long days of polar summer.</title>
        <authorList>
            <person name="Tomasch J."/>
            <person name="Kopejtka K."/>
            <person name="Bily T."/>
            <person name="Gardiner A.T."/>
            <person name="Gardian Z."/>
            <person name="Shivaramu S."/>
            <person name="Koblizek M."/>
            <person name="Engelhardt F."/>
            <person name="Kaftan D."/>
        </authorList>
    </citation>
    <scope>NUCLEOTIDE SEQUENCE [LARGE SCALE GENOMIC DNA]</scope>
    <source>
        <strain evidence="2 3">R-30</strain>
    </source>
</reference>
<dbReference type="Proteomes" id="UP001305521">
    <property type="component" value="Chromosome"/>
</dbReference>
<organism evidence="2 3">
    <name type="scientific">Sediminicoccus rosea</name>
    <dbReference type="NCBI Taxonomy" id="1225128"/>
    <lineage>
        <taxon>Bacteria</taxon>
        <taxon>Pseudomonadati</taxon>
        <taxon>Pseudomonadota</taxon>
        <taxon>Alphaproteobacteria</taxon>
        <taxon>Acetobacterales</taxon>
        <taxon>Roseomonadaceae</taxon>
        <taxon>Sediminicoccus</taxon>
    </lineage>
</organism>